<proteinExistence type="predicted"/>
<dbReference type="EMBL" id="DVFT01000083">
    <property type="protein sequence ID" value="HIQ96032.1"/>
    <property type="molecule type" value="Genomic_DNA"/>
</dbReference>
<evidence type="ECO:0000313" key="3">
    <source>
        <dbReference type="EMBL" id="HIQ96032.1"/>
    </source>
</evidence>
<dbReference type="SMART" id="SM00635">
    <property type="entry name" value="BID_2"/>
    <property type="match status" value="1"/>
</dbReference>
<feature type="domain" description="BIG2" evidence="2">
    <location>
        <begin position="23"/>
        <end position="98"/>
    </location>
</feature>
<reference evidence="3" key="2">
    <citation type="journal article" date="2021" name="PeerJ">
        <title>Extensive microbial diversity within the chicken gut microbiome revealed by metagenomics and culture.</title>
        <authorList>
            <person name="Gilroy R."/>
            <person name="Ravi A."/>
            <person name="Getino M."/>
            <person name="Pursley I."/>
            <person name="Horton D.L."/>
            <person name="Alikhan N.F."/>
            <person name="Baker D."/>
            <person name="Gharbi K."/>
            <person name="Hall N."/>
            <person name="Watson M."/>
            <person name="Adriaenssens E.M."/>
            <person name="Foster-Nyarko E."/>
            <person name="Jarju S."/>
            <person name="Secka A."/>
            <person name="Antonio M."/>
            <person name="Oren A."/>
            <person name="Chaudhuri R.R."/>
            <person name="La Ragione R."/>
            <person name="Hildebrand F."/>
            <person name="Pallen M.J."/>
        </authorList>
    </citation>
    <scope>NUCLEOTIDE SEQUENCE</scope>
    <source>
        <strain evidence="3">ChiSjej3B21-11622</strain>
    </source>
</reference>
<evidence type="ECO:0000313" key="4">
    <source>
        <dbReference type="Proteomes" id="UP000886886"/>
    </source>
</evidence>
<dbReference type="AlphaFoldDB" id="A0A9D0ZU62"/>
<name>A0A9D0ZU62_9FIRM</name>
<feature type="signal peptide" evidence="1">
    <location>
        <begin position="1"/>
        <end position="24"/>
    </location>
</feature>
<dbReference type="Gene3D" id="2.60.40.1080">
    <property type="match status" value="1"/>
</dbReference>
<protein>
    <submittedName>
        <fullName evidence="3">Ig-like domain-containing protein</fullName>
    </submittedName>
</protein>
<keyword evidence="1" id="KW-0732">Signal</keyword>
<evidence type="ECO:0000256" key="1">
    <source>
        <dbReference type="SAM" id="SignalP"/>
    </source>
</evidence>
<sequence>MRTKKAFLLAVIFLLVLCSAPVSAASYKISKKSVTLYMPGQTKTRLSVKGGSKKARNWSSSKKSVATVSANGTVTARKPGKTIISVRCGKQKLTCSVTVKRALKKVKTGYVYNKKTPGGIGKDSTSLIVLKVSGNRIKFLFTFMSASGRMVDTNVITARISGNKVSAFRWKDSNGKTGTGTLSFGQKKVTIRMKSAGYYLWPTKAVFRFQKTLGKEEIRRLSEGWL</sequence>
<reference evidence="3" key="1">
    <citation type="submission" date="2020-10" db="EMBL/GenBank/DDBJ databases">
        <authorList>
            <person name="Gilroy R."/>
        </authorList>
    </citation>
    <scope>NUCLEOTIDE SEQUENCE</scope>
    <source>
        <strain evidence="3">ChiSjej3B21-11622</strain>
    </source>
</reference>
<dbReference type="SUPFAM" id="SSF49373">
    <property type="entry name" value="Invasin/intimin cell-adhesion fragments"/>
    <property type="match status" value="1"/>
</dbReference>
<dbReference type="InterPro" id="IPR003343">
    <property type="entry name" value="Big_2"/>
</dbReference>
<evidence type="ECO:0000259" key="2">
    <source>
        <dbReference type="SMART" id="SM00635"/>
    </source>
</evidence>
<dbReference type="Pfam" id="PF02368">
    <property type="entry name" value="Big_2"/>
    <property type="match status" value="1"/>
</dbReference>
<dbReference type="InterPro" id="IPR008964">
    <property type="entry name" value="Invasin/intimin_cell_adhesion"/>
</dbReference>
<comment type="caution">
    <text evidence="3">The sequence shown here is derived from an EMBL/GenBank/DDBJ whole genome shotgun (WGS) entry which is preliminary data.</text>
</comment>
<feature type="chain" id="PRO_5039708477" evidence="1">
    <location>
        <begin position="25"/>
        <end position="226"/>
    </location>
</feature>
<accession>A0A9D0ZU62</accession>
<gene>
    <name evidence="3" type="ORF">IAB26_05655</name>
</gene>
<dbReference type="Proteomes" id="UP000886886">
    <property type="component" value="Unassembled WGS sequence"/>
</dbReference>
<organism evidence="3 4">
    <name type="scientific">Candidatus Limivivens merdigallinarum</name>
    <dbReference type="NCBI Taxonomy" id="2840859"/>
    <lineage>
        <taxon>Bacteria</taxon>
        <taxon>Bacillati</taxon>
        <taxon>Bacillota</taxon>
        <taxon>Clostridia</taxon>
        <taxon>Lachnospirales</taxon>
        <taxon>Lachnospiraceae</taxon>
        <taxon>Lachnospiraceae incertae sedis</taxon>
        <taxon>Candidatus Limivivens</taxon>
    </lineage>
</organism>